<organism evidence="2">
    <name type="scientific">Veillonella dispar</name>
    <dbReference type="NCBI Taxonomy" id="39778"/>
    <lineage>
        <taxon>Bacteria</taxon>
        <taxon>Bacillati</taxon>
        <taxon>Bacillota</taxon>
        <taxon>Negativicutes</taxon>
        <taxon>Veillonellales</taxon>
        <taxon>Veillonellaceae</taxon>
        <taxon>Veillonella</taxon>
    </lineage>
</organism>
<feature type="transmembrane region" description="Helical" evidence="1">
    <location>
        <begin position="132"/>
        <end position="150"/>
    </location>
</feature>
<feature type="transmembrane region" description="Helical" evidence="1">
    <location>
        <begin position="274"/>
        <end position="292"/>
    </location>
</feature>
<name>A0A6N3DN42_9FIRM</name>
<feature type="transmembrane region" description="Helical" evidence="1">
    <location>
        <begin position="156"/>
        <end position="176"/>
    </location>
</feature>
<feature type="transmembrane region" description="Helical" evidence="1">
    <location>
        <begin position="188"/>
        <end position="210"/>
    </location>
</feature>
<feature type="transmembrane region" description="Helical" evidence="1">
    <location>
        <begin position="28"/>
        <end position="57"/>
    </location>
</feature>
<proteinExistence type="predicted"/>
<dbReference type="RefSeq" id="WP_156719971.1">
    <property type="nucleotide sequence ID" value="NZ_CACRUF010000053.1"/>
</dbReference>
<evidence type="ECO:0000256" key="1">
    <source>
        <dbReference type="SAM" id="Phobius"/>
    </source>
</evidence>
<keyword evidence="1" id="KW-0472">Membrane</keyword>
<reference evidence="2" key="1">
    <citation type="submission" date="2019-11" db="EMBL/GenBank/DDBJ databases">
        <authorList>
            <person name="Feng L."/>
        </authorList>
    </citation>
    <scope>NUCLEOTIDE SEQUENCE</scope>
    <source>
        <strain evidence="2">VdisparLFYP95</strain>
    </source>
</reference>
<feature type="transmembrane region" description="Helical" evidence="1">
    <location>
        <begin position="222"/>
        <end position="242"/>
    </location>
</feature>
<keyword evidence="1" id="KW-1133">Transmembrane helix</keyword>
<dbReference type="EMBL" id="CACRUF010000053">
    <property type="protein sequence ID" value="VYU27187.1"/>
    <property type="molecule type" value="Genomic_DNA"/>
</dbReference>
<keyword evidence="1" id="KW-0812">Transmembrane</keyword>
<sequence>MFEIISALIPFFLLGIVAAGLSRVSGVALSMIIVPTLLIWGANAIDVIAFMLLFVVYNNFTMETQDVRLDYKDLVLFPKWRLCIPFILTIITAYFAPAAGIAVFMACFVLELLATVYKRIPENKRPRLHRVIVTSVLSAVVTAVGAYAGPKIPSEYYFICAGLAILVITGFAWYVGNHRDAFRGAWETIWADFNLFLGMFGVEASYYPAALTRSIPNPMDRMLPMITVVGGYAGLMVVFGLYNIFSIPSLITAIGAAIGIRLFGLYEFPRHGSFSYLAIGFAIAAVVCLYLVSPTPVGFDYINTLVSQPIVQ</sequence>
<protein>
    <submittedName>
        <fullName evidence="2">Uncharacterized protein</fullName>
    </submittedName>
</protein>
<accession>A0A6N3DN42</accession>
<dbReference type="AlphaFoldDB" id="A0A6N3DN42"/>
<evidence type="ECO:0000313" key="2">
    <source>
        <dbReference type="EMBL" id="VYU27187.1"/>
    </source>
</evidence>
<gene>
    <name evidence="2" type="ORF">VDLFYP95_01959</name>
</gene>